<feature type="region of interest" description="Disordered" evidence="7">
    <location>
        <begin position="1"/>
        <end position="80"/>
    </location>
</feature>
<feature type="compositionally biased region" description="Basic and acidic residues" evidence="7">
    <location>
        <begin position="33"/>
        <end position="42"/>
    </location>
</feature>
<dbReference type="Pfam" id="PF06102">
    <property type="entry name" value="RRP36"/>
    <property type="match status" value="1"/>
</dbReference>
<feature type="compositionally biased region" description="Basic and acidic residues" evidence="7">
    <location>
        <begin position="149"/>
        <end position="164"/>
    </location>
</feature>
<accession>A0A7S3E9W0</accession>
<comment type="subunit">
    <text evidence="6">Associates with 90S and pre-40S pre-ribosomal particles.</text>
</comment>
<protein>
    <recommendedName>
        <fullName evidence="6">rRNA biogenesis protein RRP36</fullName>
    </recommendedName>
</protein>
<keyword evidence="4 6" id="KW-0698">rRNA processing</keyword>
<comment type="subcellular location">
    <subcellularLocation>
        <location evidence="1 6">Nucleus</location>
        <location evidence="1 6">Nucleolus</location>
    </subcellularLocation>
</comment>
<evidence type="ECO:0000256" key="7">
    <source>
        <dbReference type="SAM" id="MobiDB-lite"/>
    </source>
</evidence>
<evidence type="ECO:0000256" key="3">
    <source>
        <dbReference type="ARBA" id="ARBA00022517"/>
    </source>
</evidence>
<evidence type="ECO:0000256" key="5">
    <source>
        <dbReference type="ARBA" id="ARBA00023242"/>
    </source>
</evidence>
<dbReference type="GO" id="GO:0000462">
    <property type="term" value="P:maturation of SSU-rRNA from tricistronic rRNA transcript (SSU-rRNA, 5.8S rRNA, LSU-rRNA)"/>
    <property type="evidence" value="ECO:0007669"/>
    <property type="project" value="TreeGrafter"/>
</dbReference>
<organism evidence="8">
    <name type="scientific">Rhodosorus marinus</name>
    <dbReference type="NCBI Taxonomy" id="101924"/>
    <lineage>
        <taxon>Eukaryota</taxon>
        <taxon>Rhodophyta</taxon>
        <taxon>Stylonematophyceae</taxon>
        <taxon>Stylonematales</taxon>
        <taxon>Stylonemataceae</taxon>
        <taxon>Rhodosorus</taxon>
    </lineage>
</organism>
<evidence type="ECO:0000256" key="4">
    <source>
        <dbReference type="ARBA" id="ARBA00022552"/>
    </source>
</evidence>
<dbReference type="GO" id="GO:0030686">
    <property type="term" value="C:90S preribosome"/>
    <property type="evidence" value="ECO:0007669"/>
    <property type="project" value="TreeGrafter"/>
</dbReference>
<dbReference type="PANTHER" id="PTHR21738:SF0">
    <property type="entry name" value="RIBOSOMAL RNA PROCESSING PROTEIN 36 HOMOLOG"/>
    <property type="match status" value="1"/>
</dbReference>
<evidence type="ECO:0000256" key="6">
    <source>
        <dbReference type="RuleBase" id="RU368027"/>
    </source>
</evidence>
<proteinExistence type="inferred from homology"/>
<name>A0A7S3E9W0_9RHOD</name>
<keyword evidence="3 6" id="KW-0690">Ribosome biogenesis</keyword>
<evidence type="ECO:0000256" key="2">
    <source>
        <dbReference type="ARBA" id="ARBA00009418"/>
    </source>
</evidence>
<keyword evidence="6" id="KW-0687">Ribonucleoprotein</keyword>
<dbReference type="EMBL" id="HBHW01008107">
    <property type="protein sequence ID" value="CAE0038146.1"/>
    <property type="molecule type" value="Transcribed_RNA"/>
</dbReference>
<sequence length="222" mass="25872">MDGTEATLGERVEYARGRHRSDQKRLCAQAHSVGEERPLEKVGKRRKRVVPKEEPIGDRALPFAGRGVSSNNRVGGRKSIDPRFEEHCGNFNQGLHDKAYGFVDELKEKEKTALVEEVAKQKNPAVRRIVEKQLQTLNAAMERSQTQRARREIRNRVRGEEREKVKRGKTPFFTSERELNRMELEAKYDQLKSQGKVKKYIEKRRKKQAHKDKKMLPRNSRN</sequence>
<comment type="function">
    <text evidence="6">Component of the 90S pre-ribosome involved in the maturation of rRNAs. Required for early cleavages of the pre-RNAs in the 40S ribosomal subunit maturation pathway.</text>
</comment>
<feature type="compositionally biased region" description="Basic residues" evidence="7">
    <location>
        <begin position="195"/>
        <end position="213"/>
    </location>
</feature>
<dbReference type="AlphaFoldDB" id="A0A7S3E9W0"/>
<gene>
    <name evidence="8" type="ORF">RMAR00112_LOCUS6104</name>
</gene>
<evidence type="ECO:0000256" key="1">
    <source>
        <dbReference type="ARBA" id="ARBA00004604"/>
    </source>
</evidence>
<feature type="region of interest" description="Disordered" evidence="7">
    <location>
        <begin position="190"/>
        <end position="222"/>
    </location>
</feature>
<dbReference type="PANTHER" id="PTHR21738">
    <property type="entry name" value="RIBOSOMAL RNA PROCESSING PROTEIN 36 HOMOLOG"/>
    <property type="match status" value="1"/>
</dbReference>
<comment type="similarity">
    <text evidence="2 6">Belongs to the RRP36 family.</text>
</comment>
<reference evidence="8" key="1">
    <citation type="submission" date="2021-01" db="EMBL/GenBank/DDBJ databases">
        <authorList>
            <person name="Corre E."/>
            <person name="Pelletier E."/>
            <person name="Niang G."/>
            <person name="Scheremetjew M."/>
            <person name="Finn R."/>
            <person name="Kale V."/>
            <person name="Holt S."/>
            <person name="Cochrane G."/>
            <person name="Meng A."/>
            <person name="Brown T."/>
            <person name="Cohen L."/>
        </authorList>
    </citation>
    <scope>NUCLEOTIDE SEQUENCE</scope>
    <source>
        <strain evidence="8">CCMP 769</strain>
    </source>
</reference>
<evidence type="ECO:0000313" key="8">
    <source>
        <dbReference type="EMBL" id="CAE0038146.1"/>
    </source>
</evidence>
<feature type="region of interest" description="Disordered" evidence="7">
    <location>
        <begin position="141"/>
        <end position="173"/>
    </location>
</feature>
<dbReference type="GO" id="GO:0005730">
    <property type="term" value="C:nucleolus"/>
    <property type="evidence" value="ECO:0007669"/>
    <property type="project" value="UniProtKB-SubCell"/>
</dbReference>
<keyword evidence="5 6" id="KW-0539">Nucleus</keyword>
<dbReference type="InterPro" id="IPR009292">
    <property type="entry name" value="RRP36"/>
</dbReference>